<feature type="region of interest" description="Disordered" evidence="1">
    <location>
        <begin position="287"/>
        <end position="421"/>
    </location>
</feature>
<dbReference type="EMBL" id="JAZGUE010000002">
    <property type="protein sequence ID" value="KAL2269974.1"/>
    <property type="molecule type" value="Genomic_DNA"/>
</dbReference>
<feature type="region of interest" description="Disordered" evidence="1">
    <location>
        <begin position="71"/>
        <end position="164"/>
    </location>
</feature>
<feature type="compositionally biased region" description="Basic residues" evidence="1">
    <location>
        <begin position="318"/>
        <end position="327"/>
    </location>
</feature>
<feature type="transmembrane region" description="Helical" evidence="2">
    <location>
        <begin position="172"/>
        <end position="195"/>
    </location>
</feature>
<feature type="signal peptide" evidence="3">
    <location>
        <begin position="1"/>
        <end position="26"/>
    </location>
</feature>
<proteinExistence type="predicted"/>
<feature type="compositionally biased region" description="Low complexity" evidence="1">
    <location>
        <begin position="504"/>
        <end position="523"/>
    </location>
</feature>
<feature type="chain" id="PRO_5046224529" evidence="3">
    <location>
        <begin position="27"/>
        <end position="559"/>
    </location>
</feature>
<keyword evidence="5" id="KW-1185">Reference proteome</keyword>
<dbReference type="GeneID" id="98123041"/>
<reference evidence="4 5" key="1">
    <citation type="journal article" date="2024" name="Commun. Biol.">
        <title>Comparative genomic analysis of thermophilic fungi reveals convergent evolutionary adaptations and gene losses.</title>
        <authorList>
            <person name="Steindorff A.S."/>
            <person name="Aguilar-Pontes M.V."/>
            <person name="Robinson A.J."/>
            <person name="Andreopoulos B."/>
            <person name="LaButti K."/>
            <person name="Kuo A."/>
            <person name="Mondo S."/>
            <person name="Riley R."/>
            <person name="Otillar R."/>
            <person name="Haridas S."/>
            <person name="Lipzen A."/>
            <person name="Grimwood J."/>
            <person name="Schmutz J."/>
            <person name="Clum A."/>
            <person name="Reid I.D."/>
            <person name="Moisan M.C."/>
            <person name="Butler G."/>
            <person name="Nguyen T.T.M."/>
            <person name="Dewar K."/>
            <person name="Conant G."/>
            <person name="Drula E."/>
            <person name="Henrissat B."/>
            <person name="Hansel C."/>
            <person name="Singer S."/>
            <person name="Hutchinson M.I."/>
            <person name="de Vries R.P."/>
            <person name="Natvig D.O."/>
            <person name="Powell A.J."/>
            <person name="Tsang A."/>
            <person name="Grigoriev I.V."/>
        </authorList>
    </citation>
    <scope>NUCLEOTIDE SEQUENCE [LARGE SCALE GENOMIC DNA]</scope>
    <source>
        <strain evidence="4 5">ATCC 22073</strain>
    </source>
</reference>
<dbReference type="RefSeq" id="XP_070868698.1">
    <property type="nucleotide sequence ID" value="XM_071008397.1"/>
</dbReference>
<evidence type="ECO:0000256" key="2">
    <source>
        <dbReference type="SAM" id="Phobius"/>
    </source>
</evidence>
<sequence length="559" mass="56827">MARLGALAPIALSAAAAALLGGAVEAQPSTSRIRGRSGGDGQARPAAVQPRQWMFTPWLRPSTEATITITTLTSSGPGQTSVSSPTSTSTRLSETSSAPDLASLSTGTPASSSKTDAGVGVSSFSSTLEAPATPTDAMSAPSTALAEPSSPAESPPSGDGSDSAAGYDNRTLAIVLGSTISAFVLVVAVAVVLFCRRRRRLQTKLPFLKRGASPVDDDEIERWKSPRAAKAHEAGLPMFPGDTDVEADGALQKETGGRGKPSPRQHTKILSSVSSVKKPPSVIIYNTPIHTTTTPSSTTATTAAAAGRYSTDAESRRSFHQAHHRYHSSGGGGGGNGSRKTSFDKALPQTPIQARAPNSRAGLTDETVPGDDPFILPSPGHRRGLSRLSKPPPLSLASFGSRGGQGYRQHARTRSSRSSARSFAGDYPSYFFSGGGPSSAGLGLGGGGGGGGGGRGGSRSEVDLAPRYSHDQAYHPSRHARQGSSGRTPRSSSAPRAGGGDGAGASSSSAGSSGHSRVGSSSSIPPRLSLEDDALVSPGGLWPPPPRRKGSDGIGRAIG</sequence>
<name>A0ABR4DIX9_9PEZI</name>
<feature type="compositionally biased region" description="Basic and acidic residues" evidence="1">
    <location>
        <begin position="458"/>
        <end position="473"/>
    </location>
</feature>
<feature type="compositionally biased region" description="Gly residues" evidence="1">
    <location>
        <begin position="436"/>
        <end position="457"/>
    </location>
</feature>
<dbReference type="Proteomes" id="UP001600064">
    <property type="component" value="Unassembled WGS sequence"/>
</dbReference>
<keyword evidence="2" id="KW-0812">Transmembrane</keyword>
<evidence type="ECO:0000256" key="3">
    <source>
        <dbReference type="SAM" id="SignalP"/>
    </source>
</evidence>
<feature type="compositionally biased region" description="Polar residues" evidence="1">
    <location>
        <begin position="103"/>
        <end position="115"/>
    </location>
</feature>
<comment type="caution">
    <text evidence="4">The sequence shown here is derived from an EMBL/GenBank/DDBJ whole genome shotgun (WGS) entry which is preliminary data.</text>
</comment>
<feature type="compositionally biased region" description="Low complexity" evidence="1">
    <location>
        <begin position="71"/>
        <end position="97"/>
    </location>
</feature>
<keyword evidence="2" id="KW-1133">Transmembrane helix</keyword>
<accession>A0ABR4DIX9</accession>
<feature type="compositionally biased region" description="Low complexity" evidence="1">
    <location>
        <begin position="291"/>
        <end position="306"/>
    </location>
</feature>
<protein>
    <submittedName>
        <fullName evidence="4">Uncharacterized protein</fullName>
    </submittedName>
</protein>
<evidence type="ECO:0000313" key="4">
    <source>
        <dbReference type="EMBL" id="KAL2269974.1"/>
    </source>
</evidence>
<keyword evidence="3" id="KW-0732">Signal</keyword>
<feature type="compositionally biased region" description="Low complexity" evidence="1">
    <location>
        <begin position="139"/>
        <end position="164"/>
    </location>
</feature>
<feature type="region of interest" description="Disordered" evidence="1">
    <location>
        <begin position="24"/>
        <end position="59"/>
    </location>
</feature>
<keyword evidence="2" id="KW-0472">Membrane</keyword>
<gene>
    <name evidence="4" type="ORF">VTJ83DRAFT_2158</name>
</gene>
<evidence type="ECO:0000313" key="5">
    <source>
        <dbReference type="Proteomes" id="UP001600064"/>
    </source>
</evidence>
<organism evidence="4 5">
    <name type="scientific">Remersonia thermophila</name>
    <dbReference type="NCBI Taxonomy" id="72144"/>
    <lineage>
        <taxon>Eukaryota</taxon>
        <taxon>Fungi</taxon>
        <taxon>Dikarya</taxon>
        <taxon>Ascomycota</taxon>
        <taxon>Pezizomycotina</taxon>
        <taxon>Sordariomycetes</taxon>
        <taxon>Sordariomycetidae</taxon>
        <taxon>Sordariales</taxon>
        <taxon>Sordariales incertae sedis</taxon>
        <taxon>Remersonia</taxon>
    </lineage>
</organism>
<feature type="region of interest" description="Disordered" evidence="1">
    <location>
        <begin position="436"/>
        <end position="559"/>
    </location>
</feature>
<feature type="region of interest" description="Disordered" evidence="1">
    <location>
        <begin position="252"/>
        <end position="274"/>
    </location>
</feature>
<evidence type="ECO:0000256" key="1">
    <source>
        <dbReference type="SAM" id="MobiDB-lite"/>
    </source>
</evidence>